<dbReference type="PANTHER" id="PTHR36447">
    <property type="entry name" value="BETA-GALACTOSIDASE GANA"/>
    <property type="match status" value="1"/>
</dbReference>
<protein>
    <submittedName>
        <fullName evidence="6">Beta-galactosidase-like protein</fullName>
    </submittedName>
</protein>
<keyword evidence="1" id="KW-0479">Metal-binding</keyword>
<dbReference type="RefSeq" id="WP_116886115.1">
    <property type="nucleotide sequence ID" value="NZ_CABMMC010000002.1"/>
</dbReference>
<organism evidence="6 7">
    <name type="scientific">Victivallis vadensis</name>
    <dbReference type="NCBI Taxonomy" id="172901"/>
    <lineage>
        <taxon>Bacteria</taxon>
        <taxon>Pseudomonadati</taxon>
        <taxon>Lentisphaerota</taxon>
        <taxon>Lentisphaeria</taxon>
        <taxon>Victivallales</taxon>
        <taxon>Victivallaceae</taxon>
        <taxon>Victivallis</taxon>
    </lineage>
</organism>
<dbReference type="SUPFAM" id="SSF51445">
    <property type="entry name" value="(Trans)glycosidases"/>
    <property type="match status" value="1"/>
</dbReference>
<dbReference type="InterPro" id="IPR017853">
    <property type="entry name" value="GH"/>
</dbReference>
<dbReference type="AlphaFoldDB" id="A0A2U1A995"/>
<evidence type="ECO:0000256" key="3">
    <source>
        <dbReference type="ARBA" id="ARBA00022833"/>
    </source>
</evidence>
<accession>A0A2U1A995</accession>
<dbReference type="GO" id="GO:0009341">
    <property type="term" value="C:beta-galactosidase complex"/>
    <property type="evidence" value="ECO:0007669"/>
    <property type="project" value="InterPro"/>
</dbReference>
<dbReference type="PANTHER" id="PTHR36447:SF2">
    <property type="entry name" value="BETA-GALACTOSIDASE YESZ"/>
    <property type="match status" value="1"/>
</dbReference>
<dbReference type="InterPro" id="IPR003476">
    <property type="entry name" value="Glyco_hydro_42"/>
</dbReference>
<name>A0A2U1A995_9BACT</name>
<dbReference type="GO" id="GO:0005975">
    <property type="term" value="P:carbohydrate metabolic process"/>
    <property type="evidence" value="ECO:0007669"/>
    <property type="project" value="InterPro"/>
</dbReference>
<evidence type="ECO:0000313" key="6">
    <source>
        <dbReference type="EMBL" id="PVY29760.1"/>
    </source>
</evidence>
<evidence type="ECO:0000259" key="5">
    <source>
        <dbReference type="Pfam" id="PF02449"/>
    </source>
</evidence>
<evidence type="ECO:0000256" key="2">
    <source>
        <dbReference type="ARBA" id="ARBA00022801"/>
    </source>
</evidence>
<comment type="caution">
    <text evidence="6">The sequence shown here is derived from an EMBL/GenBank/DDBJ whole genome shotgun (WGS) entry which is preliminary data.</text>
</comment>
<evidence type="ECO:0000256" key="4">
    <source>
        <dbReference type="ARBA" id="ARBA00023295"/>
    </source>
</evidence>
<dbReference type="CDD" id="cd03143">
    <property type="entry name" value="A4_beta-galactosidase_middle_domain"/>
    <property type="match status" value="1"/>
</dbReference>
<dbReference type="Pfam" id="PF02449">
    <property type="entry name" value="Glyco_hydro_42"/>
    <property type="match status" value="1"/>
</dbReference>
<dbReference type="InterPro" id="IPR013529">
    <property type="entry name" value="Glyco_hydro_42_N"/>
</dbReference>
<feature type="domain" description="Glycoside hydrolase family 42 N-terminal" evidence="5">
    <location>
        <begin position="36"/>
        <end position="385"/>
    </location>
</feature>
<dbReference type="Gene3D" id="3.20.20.80">
    <property type="entry name" value="Glycosidases"/>
    <property type="match status" value="1"/>
</dbReference>
<keyword evidence="7" id="KW-1185">Reference proteome</keyword>
<sequence>MYQLKNGILHLANRKIFALGQSYYPSFHPQKYPVPPDQDRVGEMKKDFADMAAAGFELVRLAAIGRVRRDNGKIVIDFPLPDQLCAEAEKAGLAAIVRLQGYSYDLPDSREVVMWNEHDETMPFHWGWFVRHCLNHPAVIRDECEATEACAAHFDAFDNVVGFQIYNEPAYPSKGLYDYHPASIVAWRKWLVETGRKPAEAAARMEPPRRYPERDQDPTDWISWRLFHLQRLNDYLNLLAAEAKAISPAREVMTCCMPCPLMPGNSLRGEDYFRLAEKMDLVGITLYFATCGAYYYYTSEILALAESAAALYGKHAWLMEYNAGVGLSGFAWERDAYTAAGAGIKGILYYQWRADYAYPDSPEPGIFGMLHSDRSRTEKFDRAVAMTRLLRELSDYLVNAEKFRSGVAVLFSENVNAWCDAVENTDPEGKQDHASFANLESNTERTFRCWKDFARAGISPDFVRACDLEDNRLNIRLLIVPQEAGLSDEEKQQLAAFRKRGGWVAMLEHFCVDAGYALPDAPTDSAWGSFRSNLEAEHLLLRAGIEPLFRAEAPFLDGKVLAGKDYFLLSLINHDLFERPIPGGSALKLPFCRRPVKEAWFFVPGRKEPVPFCNEKTGCRLTLPEISAGGFLLLQL</sequence>
<evidence type="ECO:0000313" key="7">
    <source>
        <dbReference type="Proteomes" id="UP000245959"/>
    </source>
</evidence>
<keyword evidence="4" id="KW-0326">Glycosidase</keyword>
<dbReference type="GO" id="GO:0046872">
    <property type="term" value="F:metal ion binding"/>
    <property type="evidence" value="ECO:0007669"/>
    <property type="project" value="UniProtKB-KW"/>
</dbReference>
<gene>
    <name evidence="6" type="ORF">C8D82_1675</name>
</gene>
<dbReference type="GO" id="GO:0004565">
    <property type="term" value="F:beta-galactosidase activity"/>
    <property type="evidence" value="ECO:0007669"/>
    <property type="project" value="InterPro"/>
</dbReference>
<reference evidence="6 7" key="1">
    <citation type="submission" date="2018-04" db="EMBL/GenBank/DDBJ databases">
        <title>Genomic Encyclopedia of Type Strains, Phase IV (KMG-IV): sequencing the most valuable type-strain genomes for metagenomic binning, comparative biology and taxonomic classification.</title>
        <authorList>
            <person name="Goeker M."/>
        </authorList>
    </citation>
    <scope>NUCLEOTIDE SEQUENCE [LARGE SCALE GENOMIC DNA]</scope>
    <source>
        <strain evidence="6 7">DSM 14823</strain>
    </source>
</reference>
<keyword evidence="3" id="KW-0862">Zinc</keyword>
<keyword evidence="2" id="KW-0378">Hydrolase</keyword>
<dbReference type="EMBL" id="QEKH01000067">
    <property type="protein sequence ID" value="PVY29760.1"/>
    <property type="molecule type" value="Genomic_DNA"/>
</dbReference>
<dbReference type="Proteomes" id="UP000245959">
    <property type="component" value="Unassembled WGS sequence"/>
</dbReference>
<dbReference type="GeneID" id="78297376"/>
<proteinExistence type="predicted"/>
<evidence type="ECO:0000256" key="1">
    <source>
        <dbReference type="ARBA" id="ARBA00022723"/>
    </source>
</evidence>